<proteinExistence type="inferred from homology"/>
<comment type="caution">
    <text evidence="10">The sequence shown here is derived from an EMBL/GenBank/DDBJ whole genome shotgun (WGS) entry which is preliminary data.</text>
</comment>
<dbReference type="FunFam" id="3.30.70.3190:FF:000001">
    <property type="entry name" value="tRNA pseudouridine synthase Pus10"/>
    <property type="match status" value="1"/>
</dbReference>
<protein>
    <recommendedName>
        <fullName evidence="2">tRNA pseudouridine(55) synthase</fullName>
        <ecNumber evidence="2">5.4.99.25</ecNumber>
    </recommendedName>
    <alternativeName>
        <fullName evidence="7">tRNA pseudouridine 55 synthase</fullName>
    </alternativeName>
    <alternativeName>
        <fullName evidence="5">tRNA pseudouridylate synthase</fullName>
    </alternativeName>
    <alternativeName>
        <fullName evidence="6">tRNA-uridine isomerase</fullName>
    </alternativeName>
</protein>
<sequence>MVKNIINKDVKVLLENASVCQRCILRFLGEKEYTSYVSKVNTNKAIINLINGSEETLILDGNENCELIGNENDPASKRFLPTPCAACLGILQDKCDEIIPKIEEEVAASQHQFKEFVLHIALPVIFDLRDRLFMLYLKDKFGESYDSKESDIPSVKDICKWVIGSKYGKLTSTEFTPDSDFQIYISSLYPETVKECLVLFKKCPEAFPNGRKRTATEDDIYTKKSVLKAMEALSSEIQKLYDLPPSPPEKSCSFTEIKCTHSPLYLGGRYNKYSRELSQTPWVVDGERRMESSVSELITDVVQKHILADKIVFSSSGREDVDVKMLGNGRPFVLELLNPRRLEWSTEEMEAIENEINKSTTDIAVRHLQVITKLDTALLKEGEEQKRKTYSALCFVEKTLTEEDIAKLESIKDLVLYQKTPIRVLHRRTLSTREKLLHSVQAKMVGDHQLLLKIETQAGTYVKEFAHSDFGRTVPNLGTLLNTTADILELDVESIELEWPPKCIS</sequence>
<keyword evidence="4" id="KW-0413">Isomerase</keyword>
<dbReference type="InterPro" id="IPR020103">
    <property type="entry name" value="PsdUridine_synth_cat_dom_sf"/>
</dbReference>
<dbReference type="GO" id="GO:0160148">
    <property type="term" value="F:tRNA pseudouridine(55) synthase activity"/>
    <property type="evidence" value="ECO:0007669"/>
    <property type="project" value="UniProtKB-EC"/>
</dbReference>
<evidence type="ECO:0000256" key="4">
    <source>
        <dbReference type="ARBA" id="ARBA00023235"/>
    </source>
</evidence>
<dbReference type="InterPro" id="IPR039894">
    <property type="entry name" value="Pus10-like"/>
</dbReference>
<dbReference type="Gene3D" id="3.30.70.2510">
    <property type="match status" value="1"/>
</dbReference>
<keyword evidence="3" id="KW-0819">tRNA processing</keyword>
<keyword evidence="11" id="KW-1185">Reference proteome</keyword>
<dbReference type="Pfam" id="PF21237">
    <property type="entry name" value="Pus10_N_euk"/>
    <property type="match status" value="1"/>
</dbReference>
<dbReference type="PANTHER" id="PTHR21568:SF0">
    <property type="entry name" value="TRNA PSEUDOURIDINE SYNTHASE PUS10"/>
    <property type="match status" value="1"/>
</dbReference>
<dbReference type="InterPro" id="IPR048742">
    <property type="entry name" value="Pus10_N_euk"/>
</dbReference>
<dbReference type="SUPFAM" id="SSF55120">
    <property type="entry name" value="Pseudouridine synthase"/>
    <property type="match status" value="1"/>
</dbReference>
<evidence type="ECO:0000256" key="5">
    <source>
        <dbReference type="ARBA" id="ARBA00075270"/>
    </source>
</evidence>
<dbReference type="AlphaFoldDB" id="A0AAV6V7G5"/>
<feature type="domain" description="Pus10 N-terminal eukaryotes" evidence="8">
    <location>
        <begin position="84"/>
        <end position="259"/>
    </location>
</feature>
<feature type="domain" description="Pus10-like C-terminal" evidence="9">
    <location>
        <begin position="265"/>
        <end position="496"/>
    </location>
</feature>
<dbReference type="Gene3D" id="3.30.70.3190">
    <property type="match status" value="1"/>
</dbReference>
<organism evidence="10 11">
    <name type="scientific">Oedothorax gibbosus</name>
    <dbReference type="NCBI Taxonomy" id="931172"/>
    <lineage>
        <taxon>Eukaryota</taxon>
        <taxon>Metazoa</taxon>
        <taxon>Ecdysozoa</taxon>
        <taxon>Arthropoda</taxon>
        <taxon>Chelicerata</taxon>
        <taxon>Arachnida</taxon>
        <taxon>Araneae</taxon>
        <taxon>Araneomorphae</taxon>
        <taxon>Entelegynae</taxon>
        <taxon>Araneoidea</taxon>
        <taxon>Linyphiidae</taxon>
        <taxon>Erigoninae</taxon>
        <taxon>Oedothorax</taxon>
    </lineage>
</organism>
<dbReference type="EMBL" id="JAFNEN010000146">
    <property type="protein sequence ID" value="KAG8192038.1"/>
    <property type="molecule type" value="Genomic_DNA"/>
</dbReference>
<dbReference type="GO" id="GO:0031119">
    <property type="term" value="P:tRNA pseudouridine synthesis"/>
    <property type="evidence" value="ECO:0007669"/>
    <property type="project" value="TreeGrafter"/>
</dbReference>
<evidence type="ECO:0000256" key="1">
    <source>
        <dbReference type="ARBA" id="ARBA00009652"/>
    </source>
</evidence>
<comment type="similarity">
    <text evidence="1">Belongs to the pseudouridine synthase Pus10 family.</text>
</comment>
<evidence type="ECO:0000256" key="2">
    <source>
        <dbReference type="ARBA" id="ARBA00012787"/>
    </source>
</evidence>
<gene>
    <name evidence="10" type="ORF">JTE90_025304</name>
</gene>
<dbReference type="PANTHER" id="PTHR21568">
    <property type="entry name" value="TRNA PSEUDOURIDINE SYNTHASE PUS10"/>
    <property type="match status" value="1"/>
</dbReference>
<evidence type="ECO:0000313" key="10">
    <source>
        <dbReference type="EMBL" id="KAG8192038.1"/>
    </source>
</evidence>
<evidence type="ECO:0000256" key="3">
    <source>
        <dbReference type="ARBA" id="ARBA00022694"/>
    </source>
</evidence>
<reference evidence="10 11" key="1">
    <citation type="journal article" date="2022" name="Nat. Ecol. Evol.">
        <title>A masculinizing supergene underlies an exaggerated male reproductive morph in a spider.</title>
        <authorList>
            <person name="Hendrickx F."/>
            <person name="De Corte Z."/>
            <person name="Sonet G."/>
            <person name="Van Belleghem S.M."/>
            <person name="Kostlbacher S."/>
            <person name="Vangestel C."/>
        </authorList>
    </citation>
    <scope>NUCLEOTIDE SEQUENCE [LARGE SCALE GENOMIC DNA]</scope>
    <source>
        <strain evidence="10">W744_W776</strain>
    </source>
</reference>
<dbReference type="EC" id="5.4.99.25" evidence="2"/>
<dbReference type="InterPro" id="IPR048741">
    <property type="entry name" value="Pus10-like_C"/>
</dbReference>
<name>A0AAV6V7G5_9ARAC</name>
<dbReference type="Pfam" id="PF21238">
    <property type="entry name" value="Pus10_C"/>
    <property type="match status" value="1"/>
</dbReference>
<evidence type="ECO:0000256" key="6">
    <source>
        <dbReference type="ARBA" id="ARBA00079393"/>
    </source>
</evidence>
<evidence type="ECO:0000259" key="9">
    <source>
        <dbReference type="Pfam" id="PF21238"/>
    </source>
</evidence>
<dbReference type="NCBIfam" id="TIGR01213">
    <property type="entry name" value="pseudo_Pus10arc"/>
    <property type="match status" value="1"/>
</dbReference>
<evidence type="ECO:0000256" key="7">
    <source>
        <dbReference type="ARBA" id="ARBA00083669"/>
    </source>
</evidence>
<dbReference type="Proteomes" id="UP000827092">
    <property type="component" value="Unassembled WGS sequence"/>
</dbReference>
<dbReference type="GO" id="GO:0003723">
    <property type="term" value="F:RNA binding"/>
    <property type="evidence" value="ECO:0007669"/>
    <property type="project" value="InterPro"/>
</dbReference>
<accession>A0AAV6V7G5</accession>
<evidence type="ECO:0000313" key="11">
    <source>
        <dbReference type="Proteomes" id="UP000827092"/>
    </source>
</evidence>
<evidence type="ECO:0000259" key="8">
    <source>
        <dbReference type="Pfam" id="PF21237"/>
    </source>
</evidence>
<dbReference type="FunFam" id="3.30.70.2510:FF:000001">
    <property type="entry name" value="tRNA pseudouridine synthase Pus10"/>
    <property type="match status" value="1"/>
</dbReference>